<dbReference type="PRINTS" id="PR00616">
    <property type="entry name" value="CCAATSUBUNTB"/>
</dbReference>
<dbReference type="AlphaFoldDB" id="A0AAQ3PC97"/>
<dbReference type="GO" id="GO:0005634">
    <property type="term" value="C:nucleus"/>
    <property type="evidence" value="ECO:0007669"/>
    <property type="project" value="UniProtKB-SubCell"/>
</dbReference>
<dbReference type="Proteomes" id="UP001374535">
    <property type="component" value="Chromosome 1"/>
</dbReference>
<keyword evidence="9" id="KW-1185">Reference proteome</keyword>
<gene>
    <name evidence="8" type="ORF">V8G54_003368</name>
</gene>
<sequence length="353" mass="38396">MKNLNEKGSGSTHLTAPYALGCSSWGASSESDVQQSSMSRGLTLKMGVLPQQCHKSKPLNFQYQDRDSSSSQSTGQSYPEVGSAQSGQFSVQCSNSSACSTLNTTGRKSIEGVIRSSVRGQDFTFPPSQMCQNQPHAHTAFHLAEPCFSGLLASPYGPQPNIHPAQLIGMATARIPLPLDLSEEPIFVNAKQYHAILRRRQYRAKLDAQNKLIKERKPYLHESRHLHALKRARGSGGRFLNTKKHEESKPTSHNHDIDVSRCTNLNLRGNMSESKARLMEKLNYRNGASTATCSDISSASNSGDLFQQHQPDIRLCVYPSHIGRNMQGYSADIGGGGGGGGGGGNQHRLSVLM</sequence>
<dbReference type="EMBL" id="CP144700">
    <property type="protein sequence ID" value="WVZ24824.1"/>
    <property type="molecule type" value="Genomic_DNA"/>
</dbReference>
<dbReference type="InterPro" id="IPR001289">
    <property type="entry name" value="NFYA"/>
</dbReference>
<evidence type="ECO:0000256" key="4">
    <source>
        <dbReference type="ARBA" id="ARBA00023163"/>
    </source>
</evidence>
<keyword evidence="4 6" id="KW-0804">Transcription</keyword>
<dbReference type="PANTHER" id="PTHR12632">
    <property type="entry name" value="TRANSCRIPTION FACTOR NF-Y ALPHA-RELATED"/>
    <property type="match status" value="1"/>
</dbReference>
<keyword evidence="5 6" id="KW-0539">Nucleus</keyword>
<dbReference type="PROSITE" id="PS51152">
    <property type="entry name" value="NFYA_HAP2_2"/>
    <property type="match status" value="1"/>
</dbReference>
<reference evidence="8 9" key="1">
    <citation type="journal article" date="2023" name="Life. Sci Alliance">
        <title>Evolutionary insights into 3D genome organization and epigenetic landscape of Vigna mungo.</title>
        <authorList>
            <person name="Junaid A."/>
            <person name="Singh B."/>
            <person name="Bhatia S."/>
        </authorList>
    </citation>
    <scope>NUCLEOTIDE SEQUENCE [LARGE SCALE GENOMIC DNA]</scope>
    <source>
        <strain evidence="8">Urdbean</strain>
    </source>
</reference>
<feature type="region of interest" description="Disordered" evidence="7">
    <location>
        <begin position="62"/>
        <end position="83"/>
    </location>
</feature>
<comment type="similarity">
    <text evidence="6">Belongs to the NFYA/HAP2 subunit family.</text>
</comment>
<feature type="compositionally biased region" description="Basic and acidic residues" evidence="7">
    <location>
        <begin position="243"/>
        <end position="257"/>
    </location>
</feature>
<dbReference type="GO" id="GO:0003700">
    <property type="term" value="F:DNA-binding transcription factor activity"/>
    <property type="evidence" value="ECO:0007669"/>
    <property type="project" value="UniProtKB-UniRule"/>
</dbReference>
<name>A0AAQ3PC97_VIGMU</name>
<evidence type="ECO:0000256" key="3">
    <source>
        <dbReference type="ARBA" id="ARBA00023125"/>
    </source>
</evidence>
<protein>
    <recommendedName>
        <fullName evidence="6">Nuclear transcription factor Y subunit</fullName>
    </recommendedName>
</protein>
<feature type="compositionally biased region" description="Low complexity" evidence="7">
    <location>
        <begin position="69"/>
        <end position="78"/>
    </location>
</feature>
<comment type="function">
    <text evidence="6">Component of the sequence-specific heterotrimeric transcription factor (NF-Y) which specifically recognizes a 5'-CCAAT-3' box motif found in the promoters of its target genes.</text>
</comment>
<evidence type="ECO:0000313" key="8">
    <source>
        <dbReference type="EMBL" id="WVZ24824.1"/>
    </source>
</evidence>
<evidence type="ECO:0000256" key="6">
    <source>
        <dbReference type="RuleBase" id="RU367155"/>
    </source>
</evidence>
<evidence type="ECO:0000256" key="7">
    <source>
        <dbReference type="SAM" id="MobiDB-lite"/>
    </source>
</evidence>
<evidence type="ECO:0000256" key="5">
    <source>
        <dbReference type="ARBA" id="ARBA00023242"/>
    </source>
</evidence>
<evidence type="ECO:0000256" key="2">
    <source>
        <dbReference type="ARBA" id="ARBA00023015"/>
    </source>
</evidence>
<comment type="subcellular location">
    <subcellularLocation>
        <location evidence="1 6">Nucleus</location>
    </subcellularLocation>
</comment>
<dbReference type="Gene3D" id="6.10.250.2430">
    <property type="match status" value="1"/>
</dbReference>
<accession>A0AAQ3PC97</accession>
<keyword evidence="2 6" id="KW-0805">Transcription regulation</keyword>
<dbReference type="SMART" id="SM00521">
    <property type="entry name" value="CBF"/>
    <property type="match status" value="1"/>
</dbReference>
<keyword evidence="3 6" id="KW-0238">DNA-binding</keyword>
<evidence type="ECO:0000313" key="9">
    <source>
        <dbReference type="Proteomes" id="UP001374535"/>
    </source>
</evidence>
<evidence type="ECO:0000256" key="1">
    <source>
        <dbReference type="ARBA" id="ARBA00004123"/>
    </source>
</evidence>
<proteinExistence type="inferred from homology"/>
<feature type="region of interest" description="Disordered" evidence="7">
    <location>
        <begin position="238"/>
        <end position="257"/>
    </location>
</feature>
<dbReference type="GO" id="GO:0003677">
    <property type="term" value="F:DNA binding"/>
    <property type="evidence" value="ECO:0007669"/>
    <property type="project" value="UniProtKB-KW"/>
</dbReference>
<dbReference type="Pfam" id="PF02045">
    <property type="entry name" value="CBFB_NFYA"/>
    <property type="match status" value="1"/>
</dbReference>
<organism evidence="8 9">
    <name type="scientific">Vigna mungo</name>
    <name type="common">Black gram</name>
    <name type="synonym">Phaseolus mungo</name>
    <dbReference type="NCBI Taxonomy" id="3915"/>
    <lineage>
        <taxon>Eukaryota</taxon>
        <taxon>Viridiplantae</taxon>
        <taxon>Streptophyta</taxon>
        <taxon>Embryophyta</taxon>
        <taxon>Tracheophyta</taxon>
        <taxon>Spermatophyta</taxon>
        <taxon>Magnoliopsida</taxon>
        <taxon>eudicotyledons</taxon>
        <taxon>Gunneridae</taxon>
        <taxon>Pentapetalae</taxon>
        <taxon>rosids</taxon>
        <taxon>fabids</taxon>
        <taxon>Fabales</taxon>
        <taxon>Fabaceae</taxon>
        <taxon>Papilionoideae</taxon>
        <taxon>50 kb inversion clade</taxon>
        <taxon>NPAAA clade</taxon>
        <taxon>indigoferoid/millettioid clade</taxon>
        <taxon>Phaseoleae</taxon>
        <taxon>Vigna</taxon>
    </lineage>
</organism>
<comment type="subunit">
    <text evidence="6">Heterotrimer.</text>
</comment>